<keyword evidence="2" id="KW-1133">Transmembrane helix</keyword>
<sequence>MKLLRATLVAILVSALTIFSAPARAEVMPGLISRPGAEVALTYYYPERFEPAIAQLDAEATEVVEALERRLGVDALDGVDVYLLHDMNTYFEWKGADYRPSSWAVGLSLSDRSTVLVKHGVGSAAEPVDIRKTFIHELAHVAVDRARGGHHVPRWFNEGFAVLHAEEWTPERSDTLTRAASTGSVMAFSALDRYFPPHHQSVSLAYAQSFHFVRHLEQRFGEDFFAEVMAQVRAGTPFEEAVHKSSGSTLSALETQWRNDLEEGASFWAILGDANGLFFGASFLFLVAFVVRVMRKRRQAQAMVDDDDPGPWDYDPELYPLPGQDR</sequence>
<dbReference type="SUPFAM" id="SSF55486">
    <property type="entry name" value="Metalloproteases ('zincins'), catalytic domain"/>
    <property type="match status" value="1"/>
</dbReference>
<feature type="region of interest" description="Disordered" evidence="1">
    <location>
        <begin position="302"/>
        <end position="326"/>
    </location>
</feature>
<accession>A0A5C6XE55</accession>
<keyword evidence="6" id="KW-1185">Reference proteome</keyword>
<feature type="domain" description="Peptidase MA-like" evidence="4">
    <location>
        <begin position="60"/>
        <end position="261"/>
    </location>
</feature>
<keyword evidence="2" id="KW-0812">Transmembrane</keyword>
<gene>
    <name evidence="5" type="ORF">FRC98_07965</name>
</gene>
<dbReference type="AlphaFoldDB" id="A0A5C6XE55"/>
<protein>
    <recommendedName>
        <fullName evidence="4">Peptidase MA-like domain-containing protein</fullName>
    </recommendedName>
</protein>
<evidence type="ECO:0000256" key="3">
    <source>
        <dbReference type="SAM" id="SignalP"/>
    </source>
</evidence>
<comment type="caution">
    <text evidence="5">The sequence shown here is derived from an EMBL/GenBank/DDBJ whole genome shotgun (WGS) entry which is preliminary data.</text>
</comment>
<name>A0A5C6XE55_9DELT</name>
<dbReference type="Proteomes" id="UP000321412">
    <property type="component" value="Unassembled WGS sequence"/>
</dbReference>
<reference evidence="5 6" key="1">
    <citation type="submission" date="2019-08" db="EMBL/GenBank/DDBJ databases">
        <title>Bradymonadales sp. TMQ4.</title>
        <authorList>
            <person name="Liang Q."/>
        </authorList>
    </citation>
    <scope>NUCLEOTIDE SEQUENCE [LARGE SCALE GENOMIC DNA]</scope>
    <source>
        <strain evidence="5 6">TMQ4</strain>
    </source>
</reference>
<dbReference type="Pfam" id="PF13485">
    <property type="entry name" value="Peptidase_MA_2"/>
    <property type="match status" value="1"/>
</dbReference>
<evidence type="ECO:0000256" key="2">
    <source>
        <dbReference type="SAM" id="Phobius"/>
    </source>
</evidence>
<feature type="signal peptide" evidence="3">
    <location>
        <begin position="1"/>
        <end position="25"/>
    </location>
</feature>
<feature type="compositionally biased region" description="Acidic residues" evidence="1">
    <location>
        <begin position="304"/>
        <end position="316"/>
    </location>
</feature>
<evidence type="ECO:0000313" key="6">
    <source>
        <dbReference type="Proteomes" id="UP000321412"/>
    </source>
</evidence>
<keyword evidence="2" id="KW-0472">Membrane</keyword>
<evidence type="ECO:0000313" key="5">
    <source>
        <dbReference type="EMBL" id="TXD37615.1"/>
    </source>
</evidence>
<dbReference type="InterPro" id="IPR039568">
    <property type="entry name" value="Peptidase_MA-like_dom"/>
</dbReference>
<evidence type="ECO:0000256" key="1">
    <source>
        <dbReference type="SAM" id="MobiDB-lite"/>
    </source>
</evidence>
<organism evidence="5 6">
    <name type="scientific">Lujinxingia vulgaris</name>
    <dbReference type="NCBI Taxonomy" id="2600176"/>
    <lineage>
        <taxon>Bacteria</taxon>
        <taxon>Deltaproteobacteria</taxon>
        <taxon>Bradymonadales</taxon>
        <taxon>Lujinxingiaceae</taxon>
        <taxon>Lujinxingia</taxon>
    </lineage>
</organism>
<evidence type="ECO:0000259" key="4">
    <source>
        <dbReference type="Pfam" id="PF13485"/>
    </source>
</evidence>
<feature type="transmembrane region" description="Helical" evidence="2">
    <location>
        <begin position="267"/>
        <end position="291"/>
    </location>
</feature>
<feature type="chain" id="PRO_5022685306" description="Peptidase MA-like domain-containing protein" evidence="3">
    <location>
        <begin position="26"/>
        <end position="326"/>
    </location>
</feature>
<dbReference type="RefSeq" id="WP_146980771.1">
    <property type="nucleotide sequence ID" value="NZ_VOSM01000003.1"/>
</dbReference>
<dbReference type="EMBL" id="VOSM01000003">
    <property type="protein sequence ID" value="TXD37615.1"/>
    <property type="molecule type" value="Genomic_DNA"/>
</dbReference>
<dbReference type="OrthoDB" id="5507545at2"/>
<proteinExistence type="predicted"/>
<keyword evidence="3" id="KW-0732">Signal</keyword>